<reference evidence="8" key="1">
    <citation type="submission" date="2019-10" db="EMBL/GenBank/DDBJ databases">
        <title>Complete Genome Sequence of Bradyrhizobium betae type strain PL7HG1T.</title>
        <authorList>
            <person name="Bromfield E.S.P."/>
            <person name="Cloutier S."/>
        </authorList>
    </citation>
    <scope>NUCLEOTIDE SEQUENCE [LARGE SCALE GENOMIC DNA]</scope>
    <source>
        <strain evidence="8">PL7HG1</strain>
    </source>
</reference>
<comment type="similarity">
    <text evidence="2">Belongs to the LysR transcriptional regulatory family.</text>
</comment>
<dbReference type="Pfam" id="PF03466">
    <property type="entry name" value="LysR_substrate"/>
    <property type="match status" value="1"/>
</dbReference>
<dbReference type="OrthoDB" id="9786526at2"/>
<dbReference type="InterPro" id="IPR050176">
    <property type="entry name" value="LTTR"/>
</dbReference>
<dbReference type="GO" id="GO:0003677">
    <property type="term" value="F:DNA binding"/>
    <property type="evidence" value="ECO:0007669"/>
    <property type="project" value="UniProtKB-KW"/>
</dbReference>
<dbReference type="Proteomes" id="UP000325641">
    <property type="component" value="Chromosome"/>
</dbReference>
<feature type="domain" description="HTH lysR-type" evidence="6">
    <location>
        <begin position="1"/>
        <end position="58"/>
    </location>
</feature>
<dbReference type="PANTHER" id="PTHR30579">
    <property type="entry name" value="TRANSCRIPTIONAL REGULATOR"/>
    <property type="match status" value="1"/>
</dbReference>
<evidence type="ECO:0000256" key="1">
    <source>
        <dbReference type="ARBA" id="ARBA00003502"/>
    </source>
</evidence>
<dbReference type="EMBL" id="CP044543">
    <property type="protein sequence ID" value="QFI71338.1"/>
    <property type="molecule type" value="Genomic_DNA"/>
</dbReference>
<dbReference type="InterPro" id="IPR000847">
    <property type="entry name" value="LysR_HTH_N"/>
</dbReference>
<dbReference type="AlphaFoldDB" id="A0A5P6NZS9"/>
<keyword evidence="4" id="KW-0238">DNA-binding</keyword>
<dbReference type="Gene3D" id="3.40.190.290">
    <property type="match status" value="1"/>
</dbReference>
<evidence type="ECO:0000256" key="2">
    <source>
        <dbReference type="ARBA" id="ARBA00009437"/>
    </source>
</evidence>
<dbReference type="PANTHER" id="PTHR30579:SF8">
    <property type="entry name" value="HTH-TYPE TRANSCRIPTIONAL REGULATOR HDFR"/>
    <property type="match status" value="1"/>
</dbReference>
<evidence type="ECO:0000313" key="7">
    <source>
        <dbReference type="EMBL" id="QFI71338.1"/>
    </source>
</evidence>
<dbReference type="SUPFAM" id="SSF53850">
    <property type="entry name" value="Periplasmic binding protein-like II"/>
    <property type="match status" value="1"/>
</dbReference>
<dbReference type="InterPro" id="IPR036388">
    <property type="entry name" value="WH-like_DNA-bd_sf"/>
</dbReference>
<sequence>MDVELARTFLEIVRARSFVRAAEQLNVSQTAVSARIRTLEQQLGRPLFVRNKNGAALTSAGEQFLRYAPMFVQLWQRARHQVAVPPGRRAVLTIGGELSLWHPWLIEWLHWMRRSAPDVALRVQVDVPDSLTSQVSAGALDIAVMYAPQHRPGARVELLLEEKLVLVTTKANTEAVELDSYVYVDWGADFAHHHELSFPEDNNPGLFVGLGPLALTYILEAGGSGYFRQRVVAPYIASGKLHLVAGAPSFFYPVYAVCSAQGDDELINRALDGLRSIASADQAGRRSTAIGPSLP</sequence>
<comment type="function">
    <text evidence="1">NodD regulates the expression of the nodABCFE genes which encode other nodulation proteins. NodD is also a negative regulator of its own expression. Binds flavonoids as inducers.</text>
</comment>
<dbReference type="InterPro" id="IPR005119">
    <property type="entry name" value="LysR_subst-bd"/>
</dbReference>
<accession>A0A5P6NZS9</accession>
<evidence type="ECO:0000313" key="8">
    <source>
        <dbReference type="Proteomes" id="UP000325641"/>
    </source>
</evidence>
<organism evidence="7 8">
    <name type="scientific">Bradyrhizobium betae</name>
    <dbReference type="NCBI Taxonomy" id="244734"/>
    <lineage>
        <taxon>Bacteria</taxon>
        <taxon>Pseudomonadati</taxon>
        <taxon>Pseudomonadota</taxon>
        <taxon>Alphaproteobacteria</taxon>
        <taxon>Hyphomicrobiales</taxon>
        <taxon>Nitrobacteraceae</taxon>
        <taxon>Bradyrhizobium</taxon>
    </lineage>
</organism>
<evidence type="ECO:0000256" key="5">
    <source>
        <dbReference type="ARBA" id="ARBA00023163"/>
    </source>
</evidence>
<dbReference type="GO" id="GO:0003700">
    <property type="term" value="F:DNA-binding transcription factor activity"/>
    <property type="evidence" value="ECO:0007669"/>
    <property type="project" value="InterPro"/>
</dbReference>
<proteinExistence type="inferred from homology"/>
<dbReference type="PRINTS" id="PR00039">
    <property type="entry name" value="HTHLYSR"/>
</dbReference>
<dbReference type="FunFam" id="1.10.10.10:FF:000001">
    <property type="entry name" value="LysR family transcriptional regulator"/>
    <property type="match status" value="1"/>
</dbReference>
<dbReference type="KEGG" id="bbet:F8237_02495"/>
<dbReference type="PROSITE" id="PS50931">
    <property type="entry name" value="HTH_LYSR"/>
    <property type="match status" value="1"/>
</dbReference>
<dbReference type="Pfam" id="PF00126">
    <property type="entry name" value="HTH_1"/>
    <property type="match status" value="1"/>
</dbReference>
<evidence type="ECO:0000259" key="6">
    <source>
        <dbReference type="PROSITE" id="PS50931"/>
    </source>
</evidence>
<dbReference type="Gene3D" id="1.10.10.10">
    <property type="entry name" value="Winged helix-like DNA-binding domain superfamily/Winged helix DNA-binding domain"/>
    <property type="match status" value="1"/>
</dbReference>
<dbReference type="InterPro" id="IPR036390">
    <property type="entry name" value="WH_DNA-bd_sf"/>
</dbReference>
<keyword evidence="3" id="KW-0805">Transcription regulation</keyword>
<dbReference type="RefSeq" id="WP_151642245.1">
    <property type="nucleotide sequence ID" value="NZ_CP044543.1"/>
</dbReference>
<keyword evidence="5" id="KW-0804">Transcription</keyword>
<dbReference type="SUPFAM" id="SSF46785">
    <property type="entry name" value="Winged helix' DNA-binding domain"/>
    <property type="match status" value="1"/>
</dbReference>
<gene>
    <name evidence="7" type="ORF">F8237_02495</name>
</gene>
<protein>
    <submittedName>
        <fullName evidence="7">LysR family transcriptional regulator</fullName>
    </submittedName>
</protein>
<evidence type="ECO:0000256" key="3">
    <source>
        <dbReference type="ARBA" id="ARBA00023015"/>
    </source>
</evidence>
<evidence type="ECO:0000256" key="4">
    <source>
        <dbReference type="ARBA" id="ARBA00023125"/>
    </source>
</evidence>
<name>A0A5P6NZS9_9BRAD</name>